<dbReference type="eggNOG" id="ENOG502S65Q">
    <property type="taxonomic scope" value="Eukaryota"/>
</dbReference>
<evidence type="ECO:0000313" key="4">
    <source>
        <dbReference type="Proteomes" id="UP000016931"/>
    </source>
</evidence>
<evidence type="ECO:0000256" key="2">
    <source>
        <dbReference type="ARBA" id="ARBA00022525"/>
    </source>
</evidence>
<sequence>MRLSQITVPGVPCLIQPNSTKSRFRLTGPDFWPLVPTAEKQLQPLPGALTEEQREINSLQGNVSFDHFYQAPEFFFQQSTSAPAGVYDLVTAGSEPQYVAKTADGGLVLLPASTGSTGQKDNGKTPAAVTSIFTVDCDGRIGVMHDGVSYSWKIDADGKGTSFTAGAHSADWTMTAFDLDTFKDALKVEKSHHELRSLGKRQNEGFRCPPFQHGVLKPGSPPGFSNGCGSVKTKNLVPELWFHSCCDAHDICYDDCTKPSCLYCNVAFLDCMHAECHKKNFFVKKICNFAAQVYFEAVQGPQGCGLFAKYNRDRCDCVHDP</sequence>
<dbReference type="GeneID" id="27907511"/>
<keyword evidence="4" id="KW-1185">Reference proteome</keyword>
<name>M3CJ44_SPHMS</name>
<dbReference type="PANTHER" id="PTHR12824">
    <property type="entry name" value="GROUP XII SECRETORY PHOSPHOLIPASE A2 FAMILY MEMBER"/>
    <property type="match status" value="1"/>
</dbReference>
<dbReference type="Gene3D" id="1.20.90.10">
    <property type="entry name" value="Phospholipase A2 domain"/>
    <property type="match status" value="1"/>
</dbReference>
<dbReference type="HOGENOM" id="CLU_906764_0_0_1"/>
<dbReference type="GO" id="GO:0050482">
    <property type="term" value="P:arachidonate secretion"/>
    <property type="evidence" value="ECO:0007669"/>
    <property type="project" value="InterPro"/>
</dbReference>
<proteinExistence type="predicted"/>
<dbReference type="EMBL" id="KB456263">
    <property type="protein sequence ID" value="EMF13818.1"/>
    <property type="molecule type" value="Genomic_DNA"/>
</dbReference>
<comment type="subcellular location">
    <subcellularLocation>
        <location evidence="1">Secreted</location>
    </subcellularLocation>
</comment>
<dbReference type="InterPro" id="IPR010711">
    <property type="entry name" value="PLA2G12"/>
</dbReference>
<accession>M3CJ44</accession>
<gene>
    <name evidence="3" type="ORF">SEPMUDRAFT_85023</name>
</gene>
<dbReference type="OMA" id="VEKSHHE"/>
<dbReference type="SUPFAM" id="SSF48619">
    <property type="entry name" value="Phospholipase A2, PLA2"/>
    <property type="match status" value="1"/>
</dbReference>
<dbReference type="RefSeq" id="XP_016761939.1">
    <property type="nucleotide sequence ID" value="XM_016910374.1"/>
</dbReference>
<evidence type="ECO:0000256" key="1">
    <source>
        <dbReference type="ARBA" id="ARBA00004613"/>
    </source>
</evidence>
<protein>
    <recommendedName>
        <fullName evidence="5">Phospholipase A2 domain-containing protein</fullName>
    </recommendedName>
</protein>
<dbReference type="PANTHER" id="PTHR12824:SF8">
    <property type="entry name" value="GXIVSPLA2, ISOFORM A"/>
    <property type="match status" value="1"/>
</dbReference>
<dbReference type="Proteomes" id="UP000016931">
    <property type="component" value="Unassembled WGS sequence"/>
</dbReference>
<dbReference type="InterPro" id="IPR036444">
    <property type="entry name" value="PLipase_A2_dom_sf"/>
</dbReference>
<dbReference type="STRING" id="692275.M3CJ44"/>
<dbReference type="PROSITE" id="PS00118">
    <property type="entry name" value="PA2_HIS"/>
    <property type="match status" value="1"/>
</dbReference>
<dbReference type="GO" id="GO:0005509">
    <property type="term" value="F:calcium ion binding"/>
    <property type="evidence" value="ECO:0007669"/>
    <property type="project" value="InterPro"/>
</dbReference>
<dbReference type="GO" id="GO:0004623">
    <property type="term" value="F:phospholipase A2 activity"/>
    <property type="evidence" value="ECO:0007669"/>
    <property type="project" value="InterPro"/>
</dbReference>
<dbReference type="GO" id="GO:0005576">
    <property type="term" value="C:extracellular region"/>
    <property type="evidence" value="ECO:0007669"/>
    <property type="project" value="UniProtKB-SubCell"/>
</dbReference>
<dbReference type="AlphaFoldDB" id="M3CJ44"/>
<evidence type="ECO:0008006" key="5">
    <source>
        <dbReference type="Google" id="ProtNLM"/>
    </source>
</evidence>
<reference evidence="3 4" key="1">
    <citation type="journal article" date="2012" name="PLoS Pathog.">
        <title>Diverse lifestyles and strategies of plant pathogenesis encoded in the genomes of eighteen Dothideomycetes fungi.</title>
        <authorList>
            <person name="Ohm R.A."/>
            <person name="Feau N."/>
            <person name="Henrissat B."/>
            <person name="Schoch C.L."/>
            <person name="Horwitz B.A."/>
            <person name="Barry K.W."/>
            <person name="Condon B.J."/>
            <person name="Copeland A.C."/>
            <person name="Dhillon B."/>
            <person name="Glaser F."/>
            <person name="Hesse C.N."/>
            <person name="Kosti I."/>
            <person name="LaButti K."/>
            <person name="Lindquist E.A."/>
            <person name="Lucas S."/>
            <person name="Salamov A.A."/>
            <person name="Bradshaw R.E."/>
            <person name="Ciuffetti L."/>
            <person name="Hamelin R.C."/>
            <person name="Kema G.H.J."/>
            <person name="Lawrence C."/>
            <person name="Scott J.A."/>
            <person name="Spatafora J.W."/>
            <person name="Turgeon B.G."/>
            <person name="de Wit P.J.G.M."/>
            <person name="Zhong S."/>
            <person name="Goodwin S.B."/>
            <person name="Grigoriev I.V."/>
        </authorList>
    </citation>
    <scope>NUCLEOTIDE SEQUENCE [LARGE SCALE GENOMIC DNA]</scope>
    <source>
        <strain evidence="3 4">SO2202</strain>
    </source>
</reference>
<dbReference type="OrthoDB" id="3629107at2759"/>
<dbReference type="GO" id="GO:0006644">
    <property type="term" value="P:phospholipid metabolic process"/>
    <property type="evidence" value="ECO:0007669"/>
    <property type="project" value="InterPro"/>
</dbReference>
<evidence type="ECO:0000313" key="3">
    <source>
        <dbReference type="EMBL" id="EMF13818.1"/>
    </source>
</evidence>
<keyword evidence="2" id="KW-0964">Secreted</keyword>
<dbReference type="InterPro" id="IPR033113">
    <property type="entry name" value="PLA2_histidine"/>
</dbReference>
<dbReference type="Pfam" id="PF06951">
    <property type="entry name" value="PLA2G12"/>
    <property type="match status" value="1"/>
</dbReference>
<dbReference type="GO" id="GO:0016042">
    <property type="term" value="P:lipid catabolic process"/>
    <property type="evidence" value="ECO:0007669"/>
    <property type="project" value="InterPro"/>
</dbReference>
<organism evidence="3 4">
    <name type="scientific">Sphaerulina musiva (strain SO2202)</name>
    <name type="common">Poplar stem canker fungus</name>
    <name type="synonym">Septoria musiva</name>
    <dbReference type="NCBI Taxonomy" id="692275"/>
    <lineage>
        <taxon>Eukaryota</taxon>
        <taxon>Fungi</taxon>
        <taxon>Dikarya</taxon>
        <taxon>Ascomycota</taxon>
        <taxon>Pezizomycotina</taxon>
        <taxon>Dothideomycetes</taxon>
        <taxon>Dothideomycetidae</taxon>
        <taxon>Mycosphaerellales</taxon>
        <taxon>Mycosphaerellaceae</taxon>
        <taxon>Sphaerulina</taxon>
    </lineage>
</organism>